<protein>
    <submittedName>
        <fullName evidence="2">Divalent-cation tolerance protein CutA</fullName>
    </submittedName>
</protein>
<dbReference type="GO" id="GO:0010038">
    <property type="term" value="P:response to metal ion"/>
    <property type="evidence" value="ECO:0007669"/>
    <property type="project" value="InterPro"/>
</dbReference>
<evidence type="ECO:0000256" key="1">
    <source>
        <dbReference type="ARBA" id="ARBA00010169"/>
    </source>
</evidence>
<comment type="similarity">
    <text evidence="1">Belongs to the CutA family.</text>
</comment>
<evidence type="ECO:0000313" key="2">
    <source>
        <dbReference type="EMBL" id="MBP2705400.1"/>
    </source>
</evidence>
<gene>
    <name evidence="2" type="ORF">JOL79_16415</name>
</gene>
<dbReference type="PANTHER" id="PTHR23419">
    <property type="entry name" value="DIVALENT CATION TOLERANCE CUTA-RELATED"/>
    <property type="match status" value="1"/>
</dbReference>
<dbReference type="EMBL" id="JAFCNB010000008">
    <property type="protein sequence ID" value="MBP2705400.1"/>
    <property type="molecule type" value="Genomic_DNA"/>
</dbReference>
<dbReference type="InterPro" id="IPR015867">
    <property type="entry name" value="N-reg_PII/ATP_PRibTrfase_C"/>
</dbReference>
<dbReference type="PANTHER" id="PTHR23419:SF8">
    <property type="entry name" value="FI09726P"/>
    <property type="match status" value="1"/>
</dbReference>
<dbReference type="Gene3D" id="3.30.70.120">
    <property type="match status" value="1"/>
</dbReference>
<reference evidence="2" key="1">
    <citation type="submission" date="2021-02" db="EMBL/GenBank/DDBJ databases">
        <title>Draft genome sequence of Microbispora sp. RL4-1S isolated from rice leaves in Thailand.</title>
        <authorList>
            <person name="Muangham S."/>
            <person name="Duangmal K."/>
        </authorList>
    </citation>
    <scope>NUCLEOTIDE SEQUENCE</scope>
    <source>
        <strain evidence="2">RL4-1S</strain>
    </source>
</reference>
<accession>A0A941AIN3</accession>
<keyword evidence="3" id="KW-1185">Reference proteome</keyword>
<dbReference type="Proteomes" id="UP000674234">
    <property type="component" value="Unassembled WGS sequence"/>
</dbReference>
<comment type="caution">
    <text evidence="2">The sequence shown here is derived from an EMBL/GenBank/DDBJ whole genome shotgun (WGS) entry which is preliminary data.</text>
</comment>
<proteinExistence type="inferred from homology"/>
<dbReference type="AlphaFoldDB" id="A0A941AIN3"/>
<sequence>MTTVESQEQAVRLAQGIVESRLGAGVQIIGPIRSLYWWQGDLQDSQEWQILIKTTVEHYAALEAHIKANHHYVTPEIIATPIVEGSSDYLRWISQETSRPDVSQ</sequence>
<dbReference type="SUPFAM" id="SSF54913">
    <property type="entry name" value="GlnB-like"/>
    <property type="match status" value="1"/>
</dbReference>
<dbReference type="GO" id="GO:0005507">
    <property type="term" value="F:copper ion binding"/>
    <property type="evidence" value="ECO:0007669"/>
    <property type="project" value="TreeGrafter"/>
</dbReference>
<dbReference type="Pfam" id="PF03091">
    <property type="entry name" value="CutA1"/>
    <property type="match status" value="1"/>
</dbReference>
<organism evidence="2 3">
    <name type="scientific">Microbispora oryzae</name>
    <dbReference type="NCBI Taxonomy" id="2806554"/>
    <lineage>
        <taxon>Bacteria</taxon>
        <taxon>Bacillati</taxon>
        <taxon>Actinomycetota</taxon>
        <taxon>Actinomycetes</taxon>
        <taxon>Streptosporangiales</taxon>
        <taxon>Streptosporangiaceae</taxon>
        <taxon>Microbispora</taxon>
    </lineage>
</organism>
<dbReference type="InterPro" id="IPR011322">
    <property type="entry name" value="N-reg_PII-like_a/b"/>
</dbReference>
<evidence type="ECO:0000313" key="3">
    <source>
        <dbReference type="Proteomes" id="UP000674234"/>
    </source>
</evidence>
<dbReference type="InterPro" id="IPR004323">
    <property type="entry name" value="Ion_tolerance_CutA"/>
</dbReference>
<name>A0A941AIN3_9ACTN</name>